<sequence>MAYSPPPHLAATATPLRRRAPLSRPLPSGHPLSLRLQSHAGRSHTPFSLLFPGNGARVGGTRAAHGRQTRSEQATRGLAVGGARATRGQRTATASPTTDKQATHASLFLRQSSPGDCGSPVGLRGPVGAGAEG</sequence>
<reference evidence="3" key="2">
    <citation type="journal article" date="2008" name="Nucleic Acids Res.">
        <title>The rice annotation project database (RAP-DB): 2008 update.</title>
        <authorList>
            <consortium name="The rice annotation project (RAP)"/>
        </authorList>
    </citation>
    <scope>GENOME REANNOTATION</scope>
    <source>
        <strain evidence="3">cv. Nipponbare</strain>
    </source>
</reference>
<gene>
    <name evidence="2" type="primary">OSJNBa0022C08.17</name>
</gene>
<name>Q6AVJ0_ORYSJ</name>
<evidence type="ECO:0000313" key="2">
    <source>
        <dbReference type="EMBL" id="AAT81728.1"/>
    </source>
</evidence>
<evidence type="ECO:0000256" key="1">
    <source>
        <dbReference type="SAM" id="MobiDB-lite"/>
    </source>
</evidence>
<dbReference type="EMBL" id="AC097277">
    <property type="protein sequence ID" value="AAT81728.1"/>
    <property type="molecule type" value="Genomic_DNA"/>
</dbReference>
<feature type="region of interest" description="Disordered" evidence="1">
    <location>
        <begin position="1"/>
        <end position="133"/>
    </location>
</feature>
<proteinExistence type="predicted"/>
<evidence type="ECO:0000313" key="3">
    <source>
        <dbReference type="Proteomes" id="UP000000763"/>
    </source>
</evidence>
<feature type="compositionally biased region" description="Polar residues" evidence="1">
    <location>
        <begin position="95"/>
        <end position="114"/>
    </location>
</feature>
<dbReference type="Proteomes" id="UP000000763">
    <property type="component" value="Chromosome 3"/>
</dbReference>
<protein>
    <submittedName>
        <fullName evidence="2">Uncharacterized protein</fullName>
    </submittedName>
</protein>
<organism evidence="2 3">
    <name type="scientific">Oryza sativa subsp. japonica</name>
    <name type="common">Rice</name>
    <dbReference type="NCBI Taxonomy" id="39947"/>
    <lineage>
        <taxon>Eukaryota</taxon>
        <taxon>Viridiplantae</taxon>
        <taxon>Streptophyta</taxon>
        <taxon>Embryophyta</taxon>
        <taxon>Tracheophyta</taxon>
        <taxon>Spermatophyta</taxon>
        <taxon>Magnoliopsida</taxon>
        <taxon>Liliopsida</taxon>
        <taxon>Poales</taxon>
        <taxon>Poaceae</taxon>
        <taxon>BOP clade</taxon>
        <taxon>Oryzoideae</taxon>
        <taxon>Oryzeae</taxon>
        <taxon>Oryzinae</taxon>
        <taxon>Oryza</taxon>
        <taxon>Oryza sativa</taxon>
    </lineage>
</organism>
<reference evidence="3" key="1">
    <citation type="journal article" date="2005" name="Nature">
        <title>The map-based sequence of the rice genome.</title>
        <authorList>
            <consortium name="International rice genome sequencing project (IRGSP)"/>
            <person name="Matsumoto T."/>
            <person name="Wu J."/>
            <person name="Kanamori H."/>
            <person name="Katayose Y."/>
            <person name="Fujisawa M."/>
            <person name="Namiki N."/>
            <person name="Mizuno H."/>
            <person name="Yamamoto K."/>
            <person name="Antonio B.A."/>
            <person name="Baba T."/>
            <person name="Sakata K."/>
            <person name="Nagamura Y."/>
            <person name="Aoki H."/>
            <person name="Arikawa K."/>
            <person name="Arita K."/>
            <person name="Bito T."/>
            <person name="Chiden Y."/>
            <person name="Fujitsuka N."/>
            <person name="Fukunaka R."/>
            <person name="Hamada M."/>
            <person name="Harada C."/>
            <person name="Hayashi A."/>
            <person name="Hijishita S."/>
            <person name="Honda M."/>
            <person name="Hosokawa S."/>
            <person name="Ichikawa Y."/>
            <person name="Idonuma A."/>
            <person name="Iijima M."/>
            <person name="Ikeda M."/>
            <person name="Ikeno M."/>
            <person name="Ito K."/>
            <person name="Ito S."/>
            <person name="Ito T."/>
            <person name="Ito Y."/>
            <person name="Ito Y."/>
            <person name="Iwabuchi A."/>
            <person name="Kamiya K."/>
            <person name="Karasawa W."/>
            <person name="Kurita K."/>
            <person name="Katagiri S."/>
            <person name="Kikuta A."/>
            <person name="Kobayashi H."/>
            <person name="Kobayashi N."/>
            <person name="Machita K."/>
            <person name="Maehara T."/>
            <person name="Masukawa M."/>
            <person name="Mizubayashi T."/>
            <person name="Mukai Y."/>
            <person name="Nagasaki H."/>
            <person name="Nagata Y."/>
            <person name="Naito S."/>
            <person name="Nakashima M."/>
            <person name="Nakama Y."/>
            <person name="Nakamichi Y."/>
            <person name="Nakamura M."/>
            <person name="Meguro A."/>
            <person name="Negishi M."/>
            <person name="Ohta I."/>
            <person name="Ohta T."/>
            <person name="Okamoto M."/>
            <person name="Ono N."/>
            <person name="Saji S."/>
            <person name="Sakaguchi M."/>
            <person name="Sakai K."/>
            <person name="Shibata M."/>
            <person name="Shimokawa T."/>
            <person name="Song J."/>
            <person name="Takazaki Y."/>
            <person name="Terasawa K."/>
            <person name="Tsugane M."/>
            <person name="Tsuji K."/>
            <person name="Ueda S."/>
            <person name="Waki K."/>
            <person name="Yamagata H."/>
            <person name="Yamamoto M."/>
            <person name="Yamamoto S."/>
            <person name="Yamane H."/>
            <person name="Yoshiki S."/>
            <person name="Yoshihara R."/>
            <person name="Yukawa K."/>
            <person name="Zhong H."/>
            <person name="Yano M."/>
            <person name="Yuan Q."/>
            <person name="Ouyang S."/>
            <person name="Liu J."/>
            <person name="Jones K.M."/>
            <person name="Gansberger K."/>
            <person name="Moffat K."/>
            <person name="Hill J."/>
            <person name="Bera J."/>
            <person name="Fadrosh D."/>
            <person name="Jin S."/>
            <person name="Johri S."/>
            <person name="Kim M."/>
            <person name="Overton L."/>
            <person name="Reardon M."/>
            <person name="Tsitrin T."/>
            <person name="Vuong H."/>
            <person name="Weaver B."/>
            <person name="Ciecko A."/>
            <person name="Tallon L."/>
            <person name="Jackson J."/>
            <person name="Pai G."/>
            <person name="Aken S.V."/>
            <person name="Utterback T."/>
            <person name="Reidmuller S."/>
            <person name="Feldblyum T."/>
            <person name="Hsiao J."/>
            <person name="Zismann V."/>
            <person name="Iobst S."/>
            <person name="de Vazeille A.R."/>
            <person name="Buell C.R."/>
            <person name="Ying K."/>
            <person name="Li Y."/>
            <person name="Lu T."/>
            <person name="Huang Y."/>
            <person name="Zhao Q."/>
            <person name="Feng Q."/>
            <person name="Zhang L."/>
            <person name="Zhu J."/>
            <person name="Weng Q."/>
            <person name="Mu J."/>
            <person name="Lu Y."/>
            <person name="Fan D."/>
            <person name="Liu Y."/>
            <person name="Guan J."/>
            <person name="Zhang Y."/>
            <person name="Yu S."/>
            <person name="Liu X."/>
            <person name="Zhang Y."/>
            <person name="Hong G."/>
            <person name="Han B."/>
            <person name="Choisne N."/>
            <person name="Demange N."/>
            <person name="Orjeda G."/>
            <person name="Samain S."/>
            <person name="Cattolico L."/>
            <person name="Pelletier E."/>
            <person name="Couloux A."/>
            <person name="Segurens B."/>
            <person name="Wincker P."/>
            <person name="D'Hont A."/>
            <person name="Scarpelli C."/>
            <person name="Weissenbach J."/>
            <person name="Salanoubat M."/>
            <person name="Quetier F."/>
            <person name="Yu Y."/>
            <person name="Kim H.R."/>
            <person name="Rambo T."/>
            <person name="Currie J."/>
            <person name="Collura K."/>
            <person name="Luo M."/>
            <person name="Yang T."/>
            <person name="Ammiraju J.S.S."/>
            <person name="Engler F."/>
            <person name="Soderlund C."/>
            <person name="Wing R.A."/>
            <person name="Palmer L.E."/>
            <person name="de la Bastide M."/>
            <person name="Spiegel L."/>
            <person name="Nascimento L."/>
            <person name="Zutavern T."/>
            <person name="O'Shaughnessy A."/>
            <person name="Dike S."/>
            <person name="Dedhia N."/>
            <person name="Preston R."/>
            <person name="Balija V."/>
            <person name="McCombie W.R."/>
            <person name="Chow T."/>
            <person name="Chen H."/>
            <person name="Chung M."/>
            <person name="Chen C."/>
            <person name="Shaw J."/>
            <person name="Wu H."/>
            <person name="Hsiao K."/>
            <person name="Chao Y."/>
            <person name="Chu M."/>
            <person name="Cheng C."/>
            <person name="Hour A."/>
            <person name="Lee P."/>
            <person name="Lin S."/>
            <person name="Lin Y."/>
            <person name="Liou J."/>
            <person name="Liu S."/>
            <person name="Hsing Y."/>
            <person name="Raghuvanshi S."/>
            <person name="Mohanty A."/>
            <person name="Bharti A.K."/>
            <person name="Gaur A."/>
            <person name="Gupta V."/>
            <person name="Kumar D."/>
            <person name="Ravi V."/>
            <person name="Vij S."/>
            <person name="Kapur A."/>
            <person name="Khurana P."/>
            <person name="Khurana P."/>
            <person name="Khurana J.P."/>
            <person name="Tyagi A.K."/>
            <person name="Gaikwad K."/>
            <person name="Singh A."/>
            <person name="Dalal V."/>
            <person name="Srivastava S."/>
            <person name="Dixit A."/>
            <person name="Pal A.K."/>
            <person name="Ghazi I.A."/>
            <person name="Yadav M."/>
            <person name="Pandit A."/>
            <person name="Bhargava A."/>
            <person name="Sureshbabu K."/>
            <person name="Batra K."/>
            <person name="Sharma T.R."/>
            <person name="Mohapatra T."/>
            <person name="Singh N.K."/>
            <person name="Messing J."/>
            <person name="Nelson A.B."/>
            <person name="Fuks G."/>
            <person name="Kavchok S."/>
            <person name="Keizer G."/>
            <person name="Linton E."/>
            <person name="Llaca V."/>
            <person name="Song R."/>
            <person name="Tanyolac B."/>
            <person name="Young S."/>
            <person name="Ho-Il K."/>
            <person name="Hahn J.H."/>
            <person name="Sangsakoo G."/>
            <person name="Vanavichit A."/>
            <person name="de Mattos Luiz.A.T."/>
            <person name="Zimmer P.D."/>
            <person name="Malone G."/>
            <person name="Dellagostin O."/>
            <person name="de Oliveira A.C."/>
            <person name="Bevan M."/>
            <person name="Bancroft I."/>
            <person name="Minx P."/>
            <person name="Cordum H."/>
            <person name="Wilson R."/>
            <person name="Cheng Z."/>
            <person name="Jin W."/>
            <person name="Jiang J."/>
            <person name="Leong S.A."/>
            <person name="Iwama H."/>
            <person name="Gojobori T."/>
            <person name="Itoh T."/>
            <person name="Niimura Y."/>
            <person name="Fujii Y."/>
            <person name="Habara T."/>
            <person name="Sakai H."/>
            <person name="Sato Y."/>
            <person name="Wilson G."/>
            <person name="Kumar K."/>
            <person name="McCouch S."/>
            <person name="Juretic N."/>
            <person name="Hoen D."/>
            <person name="Wright S."/>
            <person name="Bruskiewich R."/>
            <person name="Bureau T."/>
            <person name="Miyao A."/>
            <person name="Hirochika H."/>
            <person name="Nishikawa T."/>
            <person name="Kadowaki K."/>
            <person name="Sugiura M."/>
            <person name="Burr B."/>
            <person name="Sasaki T."/>
        </authorList>
    </citation>
    <scope>NUCLEOTIDE SEQUENCE [LARGE SCALE GENOMIC DNA]</scope>
    <source>
        <strain evidence="3">cv. Nipponbare</strain>
    </source>
</reference>
<feature type="compositionally biased region" description="Low complexity" evidence="1">
    <location>
        <begin position="81"/>
        <end position="94"/>
    </location>
</feature>
<accession>Q6AVJ0</accession>
<dbReference type="AlphaFoldDB" id="Q6AVJ0"/>